<dbReference type="Proteomes" id="UP000719942">
    <property type="component" value="Unassembled WGS sequence"/>
</dbReference>
<gene>
    <name evidence="12" type="primary">fliM</name>
    <name evidence="12" type="ORF">J5W02_11120</name>
</gene>
<proteinExistence type="inferred from homology"/>
<evidence type="ECO:0000256" key="5">
    <source>
        <dbReference type="ARBA" id="ARBA00022475"/>
    </source>
</evidence>
<evidence type="ECO:0000256" key="3">
    <source>
        <dbReference type="ARBA" id="ARBA00011049"/>
    </source>
</evidence>
<reference evidence="12 13" key="1">
    <citation type="submission" date="2021-03" db="EMBL/GenBank/DDBJ databases">
        <title>Caproiciproducens sp. nov. isolated from feces of cow.</title>
        <authorList>
            <person name="Choi J.-Y."/>
        </authorList>
    </citation>
    <scope>NUCLEOTIDE SEQUENCE [LARGE SCALE GENOMIC DNA]</scope>
    <source>
        <strain evidence="12 13">AGMB10547</strain>
    </source>
</reference>
<evidence type="ECO:0000256" key="2">
    <source>
        <dbReference type="ARBA" id="ARBA00004202"/>
    </source>
</evidence>
<dbReference type="SUPFAM" id="SSF101801">
    <property type="entry name" value="Surface presentation of antigens (SPOA)"/>
    <property type="match status" value="1"/>
</dbReference>
<name>A0ABS7DQE3_9FIRM</name>
<comment type="similarity">
    <text evidence="3">Belongs to the FliM family.</text>
</comment>
<dbReference type="CDD" id="cd17908">
    <property type="entry name" value="FliM"/>
    <property type="match status" value="1"/>
</dbReference>
<keyword evidence="12" id="KW-0969">Cilium</keyword>
<sequence>MAEVLSQKQIDELLGNLQSGQVDFNQMEEQSTAPKVKEYDFMSPKKFTREQLKLLDNVYDNFSRMFSLQLGGMLRSACQMEILQVEEEEYREFNNALGDSILVAIFGMHNAENKIDDKPILIELSRTISFSIMDRMLGGNGSGYDIERDYTDIELSLLEYLFKQVTPLLNNAWSNYIEMSHTLDMIETNSRLIQMIQPDEAVAIIAIEITIENLKGNMNICLPASSLEEVFRFFNSKYVKLPKKDDPLVEEQRKNSIMHGLKSSSLTVGAVLGKTEISLRELLNLQAGDIIPLNTQVNKDSIVLEVENLPWFTGVIGTKKKKYAVKIDKSLQ</sequence>
<keyword evidence="8" id="KW-0472">Membrane</keyword>
<dbReference type="NCBIfam" id="TIGR01397">
    <property type="entry name" value="fliM_switch"/>
    <property type="match status" value="1"/>
</dbReference>
<evidence type="ECO:0000313" key="13">
    <source>
        <dbReference type="Proteomes" id="UP000719942"/>
    </source>
</evidence>
<organism evidence="12 13">
    <name type="scientific">Caproiciproducens faecalis</name>
    <dbReference type="NCBI Taxonomy" id="2820301"/>
    <lineage>
        <taxon>Bacteria</taxon>
        <taxon>Bacillati</taxon>
        <taxon>Bacillota</taxon>
        <taxon>Clostridia</taxon>
        <taxon>Eubacteriales</taxon>
        <taxon>Acutalibacteraceae</taxon>
        <taxon>Caproiciproducens</taxon>
    </lineage>
</organism>
<evidence type="ECO:0000256" key="7">
    <source>
        <dbReference type="ARBA" id="ARBA00022779"/>
    </source>
</evidence>
<dbReference type="Pfam" id="PF01052">
    <property type="entry name" value="FliMN_C"/>
    <property type="match status" value="1"/>
</dbReference>
<keyword evidence="12" id="KW-0966">Cell projection</keyword>
<dbReference type="Gene3D" id="3.40.1550.10">
    <property type="entry name" value="CheC-like"/>
    <property type="match status" value="1"/>
</dbReference>
<keyword evidence="6" id="KW-0145">Chemotaxis</keyword>
<dbReference type="PIRSF" id="PIRSF002888">
    <property type="entry name" value="FliM"/>
    <property type="match status" value="1"/>
</dbReference>
<accession>A0ABS7DQE3</accession>
<evidence type="ECO:0000256" key="9">
    <source>
        <dbReference type="ARBA" id="ARBA00023143"/>
    </source>
</evidence>
<evidence type="ECO:0000256" key="6">
    <source>
        <dbReference type="ARBA" id="ARBA00022500"/>
    </source>
</evidence>
<dbReference type="PRINTS" id="PR00955">
    <property type="entry name" value="FLGMOTORFLIM"/>
</dbReference>
<evidence type="ECO:0000256" key="1">
    <source>
        <dbReference type="ARBA" id="ARBA00004117"/>
    </source>
</evidence>
<evidence type="ECO:0000313" key="12">
    <source>
        <dbReference type="EMBL" id="MBW7573359.1"/>
    </source>
</evidence>
<comment type="subcellular location">
    <subcellularLocation>
        <location evidence="1">Bacterial flagellum basal body</location>
    </subcellularLocation>
    <subcellularLocation>
        <location evidence="2">Cell membrane</location>
        <topology evidence="2">Peripheral membrane protein</topology>
    </subcellularLocation>
</comment>
<evidence type="ECO:0000256" key="10">
    <source>
        <dbReference type="NCBIfam" id="TIGR01397"/>
    </source>
</evidence>
<dbReference type="PANTHER" id="PTHR30034">
    <property type="entry name" value="FLAGELLAR MOTOR SWITCH PROTEIN FLIM"/>
    <property type="match status" value="1"/>
</dbReference>
<evidence type="ECO:0000259" key="11">
    <source>
        <dbReference type="Pfam" id="PF01052"/>
    </source>
</evidence>
<evidence type="ECO:0000256" key="8">
    <source>
        <dbReference type="ARBA" id="ARBA00023136"/>
    </source>
</evidence>
<dbReference type="EMBL" id="JAGFNZ010000004">
    <property type="protein sequence ID" value="MBW7573359.1"/>
    <property type="molecule type" value="Genomic_DNA"/>
</dbReference>
<dbReference type="InterPro" id="IPR001689">
    <property type="entry name" value="Flag_FliM"/>
</dbReference>
<feature type="domain" description="Flagellar motor switch protein FliN-like C-terminal" evidence="11">
    <location>
        <begin position="262"/>
        <end position="329"/>
    </location>
</feature>
<comment type="caution">
    <text evidence="12">The sequence shown here is derived from an EMBL/GenBank/DDBJ whole genome shotgun (WGS) entry which is preliminary data.</text>
</comment>
<dbReference type="Gene3D" id="2.30.330.10">
    <property type="entry name" value="SpoA-like"/>
    <property type="match status" value="1"/>
</dbReference>
<keyword evidence="5" id="KW-1003">Cell membrane</keyword>
<dbReference type="SUPFAM" id="SSF103039">
    <property type="entry name" value="CheC-like"/>
    <property type="match status" value="1"/>
</dbReference>
<dbReference type="Pfam" id="PF02154">
    <property type="entry name" value="FliM"/>
    <property type="match status" value="1"/>
</dbReference>
<dbReference type="RefSeq" id="WP_219965763.1">
    <property type="nucleotide sequence ID" value="NZ_JAGFNZ010000004.1"/>
</dbReference>
<keyword evidence="12" id="KW-0282">Flagellum</keyword>
<evidence type="ECO:0000256" key="4">
    <source>
        <dbReference type="ARBA" id="ARBA00021898"/>
    </source>
</evidence>
<protein>
    <recommendedName>
        <fullName evidence="4 10">Flagellar motor switch protein FliM</fullName>
    </recommendedName>
</protein>
<dbReference type="InterPro" id="IPR028976">
    <property type="entry name" value="CheC-like_sf"/>
</dbReference>
<dbReference type="InterPro" id="IPR036429">
    <property type="entry name" value="SpoA-like_sf"/>
</dbReference>
<dbReference type="InterPro" id="IPR001543">
    <property type="entry name" value="FliN-like_C"/>
</dbReference>
<keyword evidence="7" id="KW-0283">Flagellar rotation</keyword>
<keyword evidence="13" id="KW-1185">Reference proteome</keyword>
<keyword evidence="9" id="KW-0975">Bacterial flagellum</keyword>
<dbReference type="PANTHER" id="PTHR30034:SF6">
    <property type="entry name" value="YOP PROTEINS TRANSLOCATION PROTEIN Q"/>
    <property type="match status" value="1"/>
</dbReference>